<feature type="compositionally biased region" description="Basic and acidic residues" evidence="1">
    <location>
        <begin position="20"/>
        <end position="33"/>
    </location>
</feature>
<dbReference type="EMBL" id="RJVU01007990">
    <property type="protein sequence ID" value="ROL53663.1"/>
    <property type="molecule type" value="Genomic_DNA"/>
</dbReference>
<keyword evidence="3" id="KW-1185">Reference proteome</keyword>
<evidence type="ECO:0000313" key="3">
    <source>
        <dbReference type="Proteomes" id="UP000281406"/>
    </source>
</evidence>
<accession>A0A3N0Z5S0</accession>
<dbReference type="Proteomes" id="UP000281406">
    <property type="component" value="Unassembled WGS sequence"/>
</dbReference>
<evidence type="ECO:0000256" key="1">
    <source>
        <dbReference type="SAM" id="MobiDB-lite"/>
    </source>
</evidence>
<name>A0A3N0Z5S0_ANAGA</name>
<organism evidence="2 3">
    <name type="scientific">Anabarilius grahami</name>
    <name type="common">Kanglang fish</name>
    <name type="synonym">Barilius grahami</name>
    <dbReference type="NCBI Taxonomy" id="495550"/>
    <lineage>
        <taxon>Eukaryota</taxon>
        <taxon>Metazoa</taxon>
        <taxon>Chordata</taxon>
        <taxon>Craniata</taxon>
        <taxon>Vertebrata</taxon>
        <taxon>Euteleostomi</taxon>
        <taxon>Actinopterygii</taxon>
        <taxon>Neopterygii</taxon>
        <taxon>Teleostei</taxon>
        <taxon>Ostariophysi</taxon>
        <taxon>Cypriniformes</taxon>
        <taxon>Xenocyprididae</taxon>
        <taxon>Xenocypridinae</taxon>
        <taxon>Xenocypridinae incertae sedis</taxon>
        <taxon>Anabarilius</taxon>
    </lineage>
</organism>
<reference evidence="2 3" key="1">
    <citation type="submission" date="2018-10" db="EMBL/GenBank/DDBJ databases">
        <title>Genome assembly for a Yunnan-Guizhou Plateau 3E fish, Anabarilius grahami (Regan), and its evolutionary and genetic applications.</title>
        <authorList>
            <person name="Jiang W."/>
        </authorList>
    </citation>
    <scope>NUCLEOTIDE SEQUENCE [LARGE SCALE GENOMIC DNA]</scope>
    <source>
        <strain evidence="2">AG-KIZ</strain>
        <tissue evidence="2">Muscle</tissue>
    </source>
</reference>
<gene>
    <name evidence="2" type="ORF">DPX16_0254</name>
</gene>
<dbReference type="AlphaFoldDB" id="A0A3N0Z5S0"/>
<sequence length="70" mass="8083">MIMLISSVCDIETLKEEEEDHHSFPDQNTREESNNGFGLLQDHDYLETSPTMEEQLTAAQKEIARLTEEN</sequence>
<feature type="region of interest" description="Disordered" evidence="1">
    <location>
        <begin position="16"/>
        <end position="41"/>
    </location>
</feature>
<comment type="caution">
    <text evidence="2">The sequence shown here is derived from an EMBL/GenBank/DDBJ whole genome shotgun (WGS) entry which is preliminary data.</text>
</comment>
<protein>
    <submittedName>
        <fullName evidence="2">Uncharacterized protein</fullName>
    </submittedName>
</protein>
<evidence type="ECO:0000313" key="2">
    <source>
        <dbReference type="EMBL" id="ROL53663.1"/>
    </source>
</evidence>
<proteinExistence type="predicted"/>